<reference evidence="8" key="3">
    <citation type="submission" date="2025-08" db="UniProtKB">
        <authorList>
            <consortium name="Ensembl"/>
        </authorList>
    </citation>
    <scope>IDENTIFICATION</scope>
</reference>
<evidence type="ECO:0000313" key="8">
    <source>
        <dbReference type="Ensembl" id="ENSAMXP00000053693.1"/>
    </source>
</evidence>
<accession>A0A3B1KGM5</accession>
<keyword evidence="5" id="KW-0531">Neurotransmitter degradation</keyword>
<organism evidence="8 9">
    <name type="scientific">Astyanax mexicanus</name>
    <name type="common">Blind cave fish</name>
    <name type="synonym">Astyanax fasciatus mexicanus</name>
    <dbReference type="NCBI Taxonomy" id="7994"/>
    <lineage>
        <taxon>Eukaryota</taxon>
        <taxon>Metazoa</taxon>
        <taxon>Chordata</taxon>
        <taxon>Craniata</taxon>
        <taxon>Vertebrata</taxon>
        <taxon>Euteleostomi</taxon>
        <taxon>Actinopterygii</taxon>
        <taxon>Neopterygii</taxon>
        <taxon>Teleostei</taxon>
        <taxon>Ostariophysi</taxon>
        <taxon>Characiformes</taxon>
        <taxon>Characoidei</taxon>
        <taxon>Acestrorhamphidae</taxon>
        <taxon>Acestrorhamphinae</taxon>
        <taxon>Astyanax</taxon>
    </lineage>
</organism>
<evidence type="ECO:0000256" key="5">
    <source>
        <dbReference type="ARBA" id="ARBA00022867"/>
    </source>
</evidence>
<keyword evidence="4" id="KW-0949">S-adenosyl-L-methionine</keyword>
<evidence type="ECO:0000256" key="2">
    <source>
        <dbReference type="ARBA" id="ARBA00022603"/>
    </source>
</evidence>
<dbReference type="PROSITE" id="PS51682">
    <property type="entry name" value="SAM_OMT_I"/>
    <property type="match status" value="1"/>
</dbReference>
<dbReference type="Bgee" id="ENSAMXG00000029657">
    <property type="expression patterns" value="Expressed in head kidney and 10 other cell types or tissues"/>
</dbReference>
<dbReference type="GO" id="GO:0032259">
    <property type="term" value="P:methylation"/>
    <property type="evidence" value="ECO:0007669"/>
    <property type="project" value="UniProtKB-KW"/>
</dbReference>
<evidence type="ECO:0000256" key="1">
    <source>
        <dbReference type="ARBA" id="ARBA00012880"/>
    </source>
</evidence>
<dbReference type="GO" id="GO:0016206">
    <property type="term" value="F:catechol O-methyltransferase activity"/>
    <property type="evidence" value="ECO:0007669"/>
    <property type="project" value="UniProtKB-EC"/>
</dbReference>
<evidence type="ECO:0000256" key="3">
    <source>
        <dbReference type="ARBA" id="ARBA00022679"/>
    </source>
</evidence>
<keyword evidence="6" id="KW-0128">Catecholamine metabolism</keyword>
<dbReference type="InterPro" id="IPR029063">
    <property type="entry name" value="SAM-dependent_MTases_sf"/>
</dbReference>
<evidence type="ECO:0000256" key="6">
    <source>
        <dbReference type="ARBA" id="ARBA00022939"/>
    </source>
</evidence>
<comment type="similarity">
    <text evidence="7">Belongs to the class I-like SAM-binding methyltransferase superfamily. Cation-dependent O-methyltransferase family.</text>
</comment>
<dbReference type="Ensembl" id="ENSAMXT00000036012.1">
    <property type="protein sequence ID" value="ENSAMXP00000053693.1"/>
    <property type="gene ID" value="ENSAMXG00000029657.1"/>
</dbReference>
<dbReference type="GeneTree" id="ENSGT00940000155317"/>
<dbReference type="Pfam" id="PF01596">
    <property type="entry name" value="Methyltransf_3"/>
    <property type="match status" value="1"/>
</dbReference>
<evidence type="ECO:0000256" key="7">
    <source>
        <dbReference type="ARBA" id="ARBA00023453"/>
    </source>
</evidence>
<keyword evidence="3" id="KW-0808">Transferase</keyword>
<dbReference type="PANTHER" id="PTHR43836:SF3">
    <property type="entry name" value="CATECHOL O-METHYLTRANSFERASE"/>
    <property type="match status" value="1"/>
</dbReference>
<evidence type="ECO:0000313" key="9">
    <source>
        <dbReference type="Proteomes" id="UP000018467"/>
    </source>
</evidence>
<keyword evidence="9" id="KW-1185">Reference proteome</keyword>
<evidence type="ECO:0000256" key="4">
    <source>
        <dbReference type="ARBA" id="ARBA00022691"/>
    </source>
</evidence>
<dbReference type="GO" id="GO:0042424">
    <property type="term" value="P:catecholamine catabolic process"/>
    <property type="evidence" value="ECO:0007669"/>
    <property type="project" value="TreeGrafter"/>
</dbReference>
<reference evidence="8" key="4">
    <citation type="submission" date="2025-09" db="UniProtKB">
        <authorList>
            <consortium name="Ensembl"/>
        </authorList>
    </citation>
    <scope>IDENTIFICATION</scope>
</reference>
<sequence>MLLINAPRSGDMVSLLLISLPLLPVVFVATTLCHSRLLAICHRVCTRLLKLFHGKVCVKNTHAYVFSNCTHGQAASVLETFNLYARTHASVSIGPEKGEFLDEIVRREAPLRVLELGMHCGYTSVRILRLLPPSGKLLTVELDPITAEKGEEIILVSGFKTPQFQVQTCSSAEAIASLPSQLGESCLDLVMMDHDPEQYLPDLLALQRGKLLSARCVLLLNRTQEPGAQALLKYVSARPQQYNIEQQFLDMVEIHCCVTIHPQGEKS</sequence>
<dbReference type="InParanoid" id="A0A3B1KGM5"/>
<dbReference type="GO" id="GO:0042417">
    <property type="term" value="P:dopamine metabolic process"/>
    <property type="evidence" value="ECO:0007669"/>
    <property type="project" value="TreeGrafter"/>
</dbReference>
<dbReference type="InterPro" id="IPR002935">
    <property type="entry name" value="SAM_O-MeTrfase"/>
</dbReference>
<dbReference type="AlphaFoldDB" id="A0A3B1KGM5"/>
<keyword evidence="2" id="KW-0489">Methyltransferase</keyword>
<reference evidence="9" key="2">
    <citation type="journal article" date="2014" name="Nat. Commun.">
        <title>The cavefish genome reveals candidate genes for eye loss.</title>
        <authorList>
            <person name="McGaugh S.E."/>
            <person name="Gross J.B."/>
            <person name="Aken B."/>
            <person name="Blin M."/>
            <person name="Borowsky R."/>
            <person name="Chalopin D."/>
            <person name="Hinaux H."/>
            <person name="Jeffery W.R."/>
            <person name="Keene A."/>
            <person name="Ma L."/>
            <person name="Minx P."/>
            <person name="Murphy D."/>
            <person name="O'Quin K.E."/>
            <person name="Retaux S."/>
            <person name="Rohner N."/>
            <person name="Searle S.M."/>
            <person name="Stahl B.A."/>
            <person name="Tabin C."/>
            <person name="Volff J.N."/>
            <person name="Yoshizawa M."/>
            <person name="Warren W.C."/>
        </authorList>
    </citation>
    <scope>NUCLEOTIDE SEQUENCE [LARGE SCALE GENOMIC DNA]</scope>
    <source>
        <strain evidence="9">female</strain>
    </source>
</reference>
<dbReference type="GO" id="GO:0032502">
    <property type="term" value="P:developmental process"/>
    <property type="evidence" value="ECO:0007669"/>
    <property type="project" value="TreeGrafter"/>
</dbReference>
<dbReference type="SUPFAM" id="SSF53335">
    <property type="entry name" value="S-adenosyl-L-methionine-dependent methyltransferases"/>
    <property type="match status" value="1"/>
</dbReference>
<dbReference type="Proteomes" id="UP000018467">
    <property type="component" value="Unassembled WGS sequence"/>
</dbReference>
<protein>
    <recommendedName>
        <fullName evidence="1">catechol O-methyltransferase</fullName>
        <ecNumber evidence="1">2.1.1.6</ecNumber>
    </recommendedName>
</protein>
<reference evidence="9" key="1">
    <citation type="submission" date="2013-03" db="EMBL/GenBank/DDBJ databases">
        <authorList>
            <person name="Jeffery W."/>
            <person name="Warren W."/>
            <person name="Wilson R.K."/>
        </authorList>
    </citation>
    <scope>NUCLEOTIDE SEQUENCE</scope>
    <source>
        <strain evidence="9">female</strain>
    </source>
</reference>
<dbReference type="EC" id="2.1.1.6" evidence="1"/>
<name>A0A3B1KGM5_ASTMX</name>
<dbReference type="Gene3D" id="3.40.50.150">
    <property type="entry name" value="Vaccinia Virus protein VP39"/>
    <property type="match status" value="1"/>
</dbReference>
<dbReference type="STRING" id="7994.ENSAMXP00000053693"/>
<proteinExistence type="inferred from homology"/>
<dbReference type="PANTHER" id="PTHR43836">
    <property type="entry name" value="CATECHOL O-METHYLTRANSFERASE 1-RELATED"/>
    <property type="match status" value="1"/>
</dbReference>